<dbReference type="PANTHER" id="PTHR37316">
    <property type="entry name" value="TEICHOIC ACID GLYCEROL-PHOSPHATE PRIMASE"/>
    <property type="match status" value="1"/>
</dbReference>
<dbReference type="InterPro" id="IPR043149">
    <property type="entry name" value="TagF_N"/>
</dbReference>
<dbReference type="Proteomes" id="UP000176917">
    <property type="component" value="Unassembled WGS sequence"/>
</dbReference>
<keyword evidence="4" id="KW-0808">Transferase</keyword>
<dbReference type="Pfam" id="PF04464">
    <property type="entry name" value="Glyphos_transf"/>
    <property type="match status" value="1"/>
</dbReference>
<comment type="caution">
    <text evidence="7">The sequence shown here is derived from an EMBL/GenBank/DDBJ whole genome shotgun (WGS) entry which is preliminary data.</text>
</comment>
<evidence type="ECO:0000256" key="3">
    <source>
        <dbReference type="ARBA" id="ARBA00022475"/>
    </source>
</evidence>
<evidence type="ECO:0000256" key="1">
    <source>
        <dbReference type="ARBA" id="ARBA00004202"/>
    </source>
</evidence>
<gene>
    <name evidence="7" type="ORF">A3B24_00165</name>
</gene>
<dbReference type="PANTHER" id="PTHR37316:SF3">
    <property type="entry name" value="TEICHOIC ACID GLYCEROL-PHOSPHATE TRANSFERASE"/>
    <property type="match status" value="1"/>
</dbReference>
<evidence type="ECO:0000256" key="6">
    <source>
        <dbReference type="ARBA" id="ARBA00023136"/>
    </source>
</evidence>
<keyword evidence="6" id="KW-0472">Membrane</keyword>
<dbReference type="Gene3D" id="3.40.50.11820">
    <property type="match status" value="1"/>
</dbReference>
<evidence type="ECO:0000256" key="2">
    <source>
        <dbReference type="ARBA" id="ARBA00010488"/>
    </source>
</evidence>
<dbReference type="SUPFAM" id="SSF53756">
    <property type="entry name" value="UDP-Glycosyltransferase/glycogen phosphorylase"/>
    <property type="match status" value="1"/>
</dbReference>
<dbReference type="InterPro" id="IPR043148">
    <property type="entry name" value="TagF_C"/>
</dbReference>
<dbReference type="GO" id="GO:0019350">
    <property type="term" value="P:teichoic acid biosynthetic process"/>
    <property type="evidence" value="ECO:0007669"/>
    <property type="project" value="UniProtKB-KW"/>
</dbReference>
<dbReference type="AlphaFoldDB" id="A0A1G2RNJ7"/>
<reference evidence="7 8" key="1">
    <citation type="journal article" date="2016" name="Nat. Commun.">
        <title>Thousands of microbial genomes shed light on interconnected biogeochemical processes in an aquifer system.</title>
        <authorList>
            <person name="Anantharaman K."/>
            <person name="Brown C.T."/>
            <person name="Hug L.A."/>
            <person name="Sharon I."/>
            <person name="Castelle C.J."/>
            <person name="Probst A.J."/>
            <person name="Thomas B.C."/>
            <person name="Singh A."/>
            <person name="Wilkins M.J."/>
            <person name="Karaoz U."/>
            <person name="Brodie E.L."/>
            <person name="Williams K.H."/>
            <person name="Hubbard S.S."/>
            <person name="Banfield J.F."/>
        </authorList>
    </citation>
    <scope>NUCLEOTIDE SEQUENCE [LARGE SCALE GENOMIC DNA]</scope>
</reference>
<proteinExistence type="inferred from homology"/>
<sequence length="453" mass="52600">MSSAFLLVNVVDTAEILAYFVLTVKVEQRAQMWYSNGMKIGRAEFDIKKLTRYIGKFITHPILFAVRFLSYFMPRSKNIWVLGHPTKFDGNSKYLFLFLQNTKPKDIEAVWISRSKTIVRELLSHGYRAEYYFSLAGVWHCLRAKYFIVDTSVEVISYWLSGGVKVVNLFHALPIKKMEQDVTRGDSTEVILFHSKGLVKFIMRFLFPWRFVKPAFVPSSSPLYTGVFSSMFRLGKERIKETGIPRNDVLFSEISGMELGLDENAFGKVREAKSRGMKVAIYAPTFRDTGDQHSFLEEPEALQKLNALMQSLNALFLVKIHPFMRIKVPQEDYQNIFFANPNTDSYPLLKLADILVTDYSSIFVDFLLLNRPEIFFPYDYEKYVTKDRELYFDYNEFTPGPKARVFSEFLGVLGKTLQGEDDFAQKRITQRDRCFSKIDSNASRRTIDEIRNI</sequence>
<evidence type="ECO:0000313" key="7">
    <source>
        <dbReference type="EMBL" id="OHA73591.1"/>
    </source>
</evidence>
<dbReference type="InterPro" id="IPR007554">
    <property type="entry name" value="Glycerophosphate_synth"/>
</dbReference>
<evidence type="ECO:0000256" key="5">
    <source>
        <dbReference type="ARBA" id="ARBA00022944"/>
    </source>
</evidence>
<dbReference type="Gene3D" id="3.40.50.12580">
    <property type="match status" value="1"/>
</dbReference>
<keyword evidence="3" id="KW-1003">Cell membrane</keyword>
<organism evidence="7 8">
    <name type="scientific">Candidatus Wildermuthbacteria bacterium RIFCSPLOWO2_01_FULL_48_16</name>
    <dbReference type="NCBI Taxonomy" id="1802461"/>
    <lineage>
        <taxon>Bacteria</taxon>
        <taxon>Candidatus Wildermuthiibacteriota</taxon>
    </lineage>
</organism>
<dbReference type="InterPro" id="IPR051612">
    <property type="entry name" value="Teichoic_Acid_Biosynth"/>
</dbReference>
<protein>
    <submittedName>
        <fullName evidence="7">Uncharacterized protein</fullName>
    </submittedName>
</protein>
<evidence type="ECO:0000256" key="4">
    <source>
        <dbReference type="ARBA" id="ARBA00022679"/>
    </source>
</evidence>
<keyword evidence="5" id="KW-0777">Teichoic acid biosynthesis</keyword>
<evidence type="ECO:0000313" key="8">
    <source>
        <dbReference type="Proteomes" id="UP000176917"/>
    </source>
</evidence>
<comment type="similarity">
    <text evidence="2">Belongs to the CDP-glycerol glycerophosphotransferase family.</text>
</comment>
<dbReference type="STRING" id="1802461.A3B24_00165"/>
<dbReference type="GO" id="GO:0047355">
    <property type="term" value="F:CDP-glycerol glycerophosphotransferase activity"/>
    <property type="evidence" value="ECO:0007669"/>
    <property type="project" value="InterPro"/>
</dbReference>
<comment type="subcellular location">
    <subcellularLocation>
        <location evidence="1">Cell membrane</location>
        <topology evidence="1">Peripheral membrane protein</topology>
    </subcellularLocation>
</comment>
<dbReference type="GO" id="GO:0005886">
    <property type="term" value="C:plasma membrane"/>
    <property type="evidence" value="ECO:0007669"/>
    <property type="project" value="UniProtKB-SubCell"/>
</dbReference>
<accession>A0A1G2RNJ7</accession>
<name>A0A1G2RNJ7_9BACT</name>
<dbReference type="EMBL" id="MHUG01000010">
    <property type="protein sequence ID" value="OHA73591.1"/>
    <property type="molecule type" value="Genomic_DNA"/>
</dbReference>